<evidence type="ECO:0000313" key="1">
    <source>
        <dbReference type="EMBL" id="KAF0927554.1"/>
    </source>
</evidence>
<dbReference type="Proteomes" id="UP000479710">
    <property type="component" value="Unassembled WGS sequence"/>
</dbReference>
<organism evidence="1 2">
    <name type="scientific">Oryza meyeriana var. granulata</name>
    <dbReference type="NCBI Taxonomy" id="110450"/>
    <lineage>
        <taxon>Eukaryota</taxon>
        <taxon>Viridiplantae</taxon>
        <taxon>Streptophyta</taxon>
        <taxon>Embryophyta</taxon>
        <taxon>Tracheophyta</taxon>
        <taxon>Spermatophyta</taxon>
        <taxon>Magnoliopsida</taxon>
        <taxon>Liliopsida</taxon>
        <taxon>Poales</taxon>
        <taxon>Poaceae</taxon>
        <taxon>BOP clade</taxon>
        <taxon>Oryzoideae</taxon>
        <taxon>Oryzeae</taxon>
        <taxon>Oryzinae</taxon>
        <taxon>Oryza</taxon>
        <taxon>Oryza meyeriana</taxon>
    </lineage>
</organism>
<evidence type="ECO:0000313" key="2">
    <source>
        <dbReference type="Proteomes" id="UP000479710"/>
    </source>
</evidence>
<dbReference type="AlphaFoldDB" id="A0A6G1ESF1"/>
<proteinExistence type="predicted"/>
<accession>A0A6G1ESF1</accession>
<dbReference type="EMBL" id="SPHZ02000003">
    <property type="protein sequence ID" value="KAF0927554.1"/>
    <property type="molecule type" value="Genomic_DNA"/>
</dbReference>
<protein>
    <submittedName>
        <fullName evidence="1">Uncharacterized protein</fullName>
    </submittedName>
</protein>
<comment type="caution">
    <text evidence="1">The sequence shown here is derived from an EMBL/GenBank/DDBJ whole genome shotgun (WGS) entry which is preliminary data.</text>
</comment>
<reference evidence="1 2" key="1">
    <citation type="submission" date="2019-11" db="EMBL/GenBank/DDBJ databases">
        <title>Whole genome sequence of Oryza granulata.</title>
        <authorList>
            <person name="Li W."/>
        </authorList>
    </citation>
    <scope>NUCLEOTIDE SEQUENCE [LARGE SCALE GENOMIC DNA]</scope>
    <source>
        <strain evidence="2">cv. Menghai</strain>
        <tissue evidence="1">Leaf</tissue>
    </source>
</reference>
<name>A0A6G1ESF1_9ORYZ</name>
<sequence length="79" mass="8423">MAVELTAANSSSTKLSILKVSFNTTFTVDNSFLPSALAFVILLDSFPIVGAIPNATSSLTTVEVAHGELIQLMIPRRRS</sequence>
<keyword evidence="2" id="KW-1185">Reference proteome</keyword>
<gene>
    <name evidence="1" type="ORF">E2562_034263</name>
</gene>